<evidence type="ECO:0000259" key="3">
    <source>
        <dbReference type="SMART" id="SM00822"/>
    </source>
</evidence>
<dbReference type="GO" id="GO:0016491">
    <property type="term" value="F:oxidoreductase activity"/>
    <property type="evidence" value="ECO:0007669"/>
    <property type="project" value="UniProtKB-KW"/>
</dbReference>
<dbReference type="AlphaFoldDB" id="A0A4Q7VDN9"/>
<dbReference type="InterPro" id="IPR057326">
    <property type="entry name" value="KR_dom"/>
</dbReference>
<accession>A0A4Q7VDN9</accession>
<dbReference type="OrthoDB" id="9803333at2"/>
<dbReference type="Proteomes" id="UP000293398">
    <property type="component" value="Unassembled WGS sequence"/>
</dbReference>
<proteinExistence type="inferred from homology"/>
<dbReference type="SUPFAM" id="SSF51735">
    <property type="entry name" value="NAD(P)-binding Rossmann-fold domains"/>
    <property type="match status" value="1"/>
</dbReference>
<sequence length="246" mass="26241">MNRLTNKRILITGGTSGIGLAAARHALREGASVMVTGRRQHTLDQVAEESNGAILTVQSDISDINALSVVSERIAHHWGSLDAAFLCAADVTHMPLSRWQQQDYDRLMDTNLKGPFFLLQTLVPLLENPSSVVLCGSVSAHIGFPDSSAYAASKAALLSLARTLSREFIEQGIRVNSVSPGPTETPAVEQLKAGNPNFMQHLTSIVPAGRIGTPAEIANAVIFLLSDESQYMRGSEIIVDGGVVGL</sequence>
<comment type="caution">
    <text evidence="4">The sequence shown here is derived from an EMBL/GenBank/DDBJ whole genome shotgun (WGS) entry which is preliminary data.</text>
</comment>
<dbReference type="FunFam" id="3.40.50.720:FF:000084">
    <property type="entry name" value="Short-chain dehydrogenase reductase"/>
    <property type="match status" value="1"/>
</dbReference>
<dbReference type="InterPro" id="IPR051122">
    <property type="entry name" value="SDR_DHRS6-like"/>
</dbReference>
<dbReference type="InterPro" id="IPR036291">
    <property type="entry name" value="NAD(P)-bd_dom_sf"/>
</dbReference>
<name>A0A4Q7VDN9_9BURK</name>
<dbReference type="Gene3D" id="3.40.50.720">
    <property type="entry name" value="NAD(P)-binding Rossmann-like Domain"/>
    <property type="match status" value="1"/>
</dbReference>
<dbReference type="Pfam" id="PF13561">
    <property type="entry name" value="adh_short_C2"/>
    <property type="match status" value="1"/>
</dbReference>
<evidence type="ECO:0000313" key="5">
    <source>
        <dbReference type="Proteomes" id="UP000293398"/>
    </source>
</evidence>
<dbReference type="SMART" id="SM00822">
    <property type="entry name" value="PKS_KR"/>
    <property type="match status" value="1"/>
</dbReference>
<evidence type="ECO:0000256" key="1">
    <source>
        <dbReference type="ARBA" id="ARBA00006484"/>
    </source>
</evidence>
<dbReference type="PANTHER" id="PTHR43477:SF1">
    <property type="entry name" value="DIHYDROANTICAPSIN 7-DEHYDROGENASE"/>
    <property type="match status" value="1"/>
</dbReference>
<evidence type="ECO:0000313" key="4">
    <source>
        <dbReference type="EMBL" id="RZT94127.1"/>
    </source>
</evidence>
<reference evidence="4 5" key="1">
    <citation type="submission" date="2019-02" db="EMBL/GenBank/DDBJ databases">
        <title>Genomic Encyclopedia of Type Strains, Phase IV (KMG-IV): sequencing the most valuable type-strain genomes for metagenomic binning, comparative biology and taxonomic classification.</title>
        <authorList>
            <person name="Goeker M."/>
        </authorList>
    </citation>
    <scope>NUCLEOTIDE SEQUENCE [LARGE SCALE GENOMIC DNA]</scope>
    <source>
        <strain evidence="4 5">DSM 23814</strain>
    </source>
</reference>
<dbReference type="CDD" id="cd05233">
    <property type="entry name" value="SDR_c"/>
    <property type="match status" value="1"/>
</dbReference>
<keyword evidence="5" id="KW-1185">Reference proteome</keyword>
<comment type="similarity">
    <text evidence="1">Belongs to the short-chain dehydrogenases/reductases (SDR) family.</text>
</comment>
<organism evidence="4 5">
    <name type="scientific">Advenella incenata</name>
    <dbReference type="NCBI Taxonomy" id="267800"/>
    <lineage>
        <taxon>Bacteria</taxon>
        <taxon>Pseudomonadati</taxon>
        <taxon>Pseudomonadota</taxon>
        <taxon>Betaproteobacteria</taxon>
        <taxon>Burkholderiales</taxon>
        <taxon>Alcaligenaceae</taxon>
    </lineage>
</organism>
<dbReference type="RefSeq" id="WP_130304163.1">
    <property type="nucleotide sequence ID" value="NZ_SHKO01000002.1"/>
</dbReference>
<gene>
    <name evidence="4" type="ORF">EV681_2544</name>
</gene>
<dbReference type="PANTHER" id="PTHR43477">
    <property type="entry name" value="DIHYDROANTICAPSIN 7-DEHYDROGENASE"/>
    <property type="match status" value="1"/>
</dbReference>
<dbReference type="PROSITE" id="PS00061">
    <property type="entry name" value="ADH_SHORT"/>
    <property type="match status" value="1"/>
</dbReference>
<evidence type="ECO:0000256" key="2">
    <source>
        <dbReference type="ARBA" id="ARBA00023002"/>
    </source>
</evidence>
<feature type="domain" description="Ketoreductase" evidence="3">
    <location>
        <begin position="7"/>
        <end position="185"/>
    </location>
</feature>
<dbReference type="InterPro" id="IPR002347">
    <property type="entry name" value="SDR_fam"/>
</dbReference>
<dbReference type="PRINTS" id="PR00081">
    <property type="entry name" value="GDHRDH"/>
</dbReference>
<dbReference type="EMBL" id="SHKO01000002">
    <property type="protein sequence ID" value="RZT94127.1"/>
    <property type="molecule type" value="Genomic_DNA"/>
</dbReference>
<protein>
    <submittedName>
        <fullName evidence="4">NAD(P)-dependent dehydrogenase (Short-subunit alcohol dehydrogenase family)</fullName>
    </submittedName>
</protein>
<keyword evidence="2" id="KW-0560">Oxidoreductase</keyword>
<dbReference type="InterPro" id="IPR020904">
    <property type="entry name" value="Sc_DH/Rdtase_CS"/>
</dbReference>